<keyword evidence="5" id="KW-1185">Reference proteome</keyword>
<evidence type="ECO:0000313" key="4">
    <source>
        <dbReference type="EMBL" id="MFD1222430.1"/>
    </source>
</evidence>
<evidence type="ECO:0000259" key="3">
    <source>
        <dbReference type="Pfam" id="PF21346"/>
    </source>
</evidence>
<accession>A0ABW3US10</accession>
<dbReference type="EMBL" id="JBHTLU010000025">
    <property type="protein sequence ID" value="MFD1222430.1"/>
    <property type="molecule type" value="Genomic_DNA"/>
</dbReference>
<dbReference type="Proteomes" id="UP001597180">
    <property type="component" value="Unassembled WGS sequence"/>
</dbReference>
<evidence type="ECO:0008006" key="6">
    <source>
        <dbReference type="Google" id="ProtNLM"/>
    </source>
</evidence>
<dbReference type="InterPro" id="IPR048331">
    <property type="entry name" value="PcRGLX/YetA_3rd"/>
</dbReference>
<dbReference type="Pfam" id="PF21346">
    <property type="entry name" value="PcRGLX_3rd"/>
    <property type="match status" value="1"/>
</dbReference>
<dbReference type="RefSeq" id="WP_345587475.1">
    <property type="nucleotide sequence ID" value="NZ_BAABJG010000009.1"/>
</dbReference>
<evidence type="ECO:0000259" key="2">
    <source>
        <dbReference type="Pfam" id="PF21345"/>
    </source>
</evidence>
<evidence type="ECO:0000259" key="1">
    <source>
        <dbReference type="Pfam" id="PF19501"/>
    </source>
</evidence>
<proteinExistence type="predicted"/>
<dbReference type="InterPro" id="IPR045793">
    <property type="entry name" value="PcRGLX/YetA-like"/>
</dbReference>
<organism evidence="4 5">
    <name type="scientific">Paenibacillus vulneris</name>
    <dbReference type="NCBI Taxonomy" id="1133364"/>
    <lineage>
        <taxon>Bacteria</taxon>
        <taxon>Bacillati</taxon>
        <taxon>Bacillota</taxon>
        <taxon>Bacilli</taxon>
        <taxon>Bacillales</taxon>
        <taxon>Paenibacillaceae</taxon>
        <taxon>Paenibacillus</taxon>
    </lineage>
</organism>
<dbReference type="InterPro" id="IPR048329">
    <property type="entry name" value="PcRGLX_1st"/>
</dbReference>
<comment type="caution">
    <text evidence="4">The sequence shown here is derived from an EMBL/GenBank/DDBJ whole genome shotgun (WGS) entry which is preliminary data.</text>
</comment>
<sequence length="869" mass="98427">MGTQAERIQLQWLGQSGHVADGLGVTWGIPWAEGELQRNESLELTDSNGGSIPVQSWPTAYWPDGSVKWSAHAASIHGDRSDRYFLGKGAAAAPEASITVTETEEVIAVDTGVILCRFNREGQSILRSIHRDGSLVCSDGKLQCVREERHTTSGSKTVKEHNFTSRIAKVVVEQDGPVRAVVRVEGKHKLNNGVREWMPFTVRFYFYAGQQAIKAIHTFAYDGNPHMDFVKGIGMTLKVPMQGPLYNRHVRFTGDTGIFSESPKHLMTYRTTGKYEEIFKRQTAGEYVSFDPVEDERFIGLIEESAVWDSFKLVQGSADSYTITKRTQEGCAWIRAAFGQRSSGTVYAGGENGGLAVGVRNFWKKYPSSMELHHTSKDEAEMTVWFWSPDAEAMDLRHYDTTTHVQSSYEGFDEMRSTPFGVANTSELAIWCFEKTPSHETLHAVAKECQSPSLLVCKPEYYHDAKAFGIWSLPNRSTPVHSKIEDQLDAAIDFYKEEIEQRRWYGFWDYGDVMHGYDPTRHTWRYDIGGCAWQNTELVPNMWLWYMFLRSGREDIFRIAEAMTRHTSEVDLYHFGEYSGLGSRHNVIHWGCGCKEARIGMAGLHRFYYYLTADERIGDIMDEVTDSDYTTAHLDPMRYYFPKDQYPTHARVGPDWAAFSSNWMTRWERYEDTTYRDKLLVGIESLKNMPNRMKNLAVHGYDPKTGKLYDMGNNAGGHLAICMGGPQVWMELAMMLKDAEWESMLVEIGAFYNLPREEKRAQLVGELANGGFAWPMFSTGIAAYASVHNKDEALAELAWSILLKDEVGQVLLTDITKPVETLEYIRPIREIPWIATNTISQWSLNAIVCMELISGSLEKAAAAHTAAAH</sequence>
<dbReference type="Pfam" id="PF19501">
    <property type="entry name" value="PcRGLX_1st"/>
    <property type="match status" value="1"/>
</dbReference>
<dbReference type="InterPro" id="IPR048330">
    <property type="entry name" value="PcRGLX/YetA_2nd"/>
</dbReference>
<feature type="domain" description="PcRGLX/YetA-like central beta-sandwich" evidence="2">
    <location>
        <begin position="98"/>
        <end position="446"/>
    </location>
</feature>
<protein>
    <recommendedName>
        <fullName evidence="6">Tat pathway signal sequence domain protein</fullName>
    </recommendedName>
</protein>
<dbReference type="PANTHER" id="PTHR40081">
    <property type="entry name" value="CONCANAVALIN A-LIKE LECTIN/GLUCANASE"/>
    <property type="match status" value="1"/>
</dbReference>
<dbReference type="Pfam" id="PF21345">
    <property type="entry name" value="PcRGLX_2nd"/>
    <property type="match status" value="1"/>
</dbReference>
<feature type="domain" description="PcRGLX/YetA-like N-terminal RIFT barrel" evidence="1">
    <location>
        <begin position="7"/>
        <end position="86"/>
    </location>
</feature>
<gene>
    <name evidence="4" type="ORF">ACFQ4B_20100</name>
</gene>
<dbReference type="PANTHER" id="PTHR40081:SF1">
    <property type="entry name" value="TAT PATHWAY SIGNAL SEQUENCE DOMAIN PROTEIN"/>
    <property type="match status" value="1"/>
</dbReference>
<feature type="domain" description="PcRGLX/YetA-like C-terminal alpha/alpha toroid" evidence="3">
    <location>
        <begin position="452"/>
        <end position="856"/>
    </location>
</feature>
<reference evidence="5" key="1">
    <citation type="journal article" date="2019" name="Int. J. Syst. Evol. Microbiol.">
        <title>The Global Catalogue of Microorganisms (GCM) 10K type strain sequencing project: providing services to taxonomists for standard genome sequencing and annotation.</title>
        <authorList>
            <consortium name="The Broad Institute Genomics Platform"/>
            <consortium name="The Broad Institute Genome Sequencing Center for Infectious Disease"/>
            <person name="Wu L."/>
            <person name="Ma J."/>
        </authorList>
    </citation>
    <scope>NUCLEOTIDE SEQUENCE [LARGE SCALE GENOMIC DNA]</scope>
    <source>
        <strain evidence="5">CCUG 53270</strain>
    </source>
</reference>
<name>A0ABW3US10_9BACL</name>
<evidence type="ECO:0000313" key="5">
    <source>
        <dbReference type="Proteomes" id="UP001597180"/>
    </source>
</evidence>